<evidence type="ECO:0000313" key="3">
    <source>
        <dbReference type="EMBL" id="OKY96813.1"/>
    </source>
</evidence>
<proteinExistence type="predicted"/>
<feature type="domain" description="BACON" evidence="2">
    <location>
        <begin position="8"/>
        <end position="59"/>
    </location>
</feature>
<dbReference type="CDD" id="cd14948">
    <property type="entry name" value="BACON"/>
    <property type="match status" value="1"/>
</dbReference>
<evidence type="ECO:0000256" key="1">
    <source>
        <dbReference type="SAM" id="MobiDB-lite"/>
    </source>
</evidence>
<dbReference type="EMBL" id="MNQH01000001">
    <property type="protein sequence ID" value="OKY96813.1"/>
    <property type="molecule type" value="Genomic_DNA"/>
</dbReference>
<sequence>MLQIDPSTDLVFEAVGGTRTIEVKTDQATWQVESNQTWCKVEKSDGTHFTVTAEENTASEPMPQLKVDQKGTATPPWQELHLKLRSVSRLRPE</sequence>
<dbReference type="Proteomes" id="UP000187417">
    <property type="component" value="Unassembled WGS sequence"/>
</dbReference>
<dbReference type="AlphaFoldDB" id="A0A1Q6FD68"/>
<comment type="caution">
    <text evidence="3">The sequence shown here is derived from an EMBL/GenBank/DDBJ whole genome shotgun (WGS) entry which is preliminary data.</text>
</comment>
<evidence type="ECO:0000313" key="4">
    <source>
        <dbReference type="Proteomes" id="UP000187417"/>
    </source>
</evidence>
<dbReference type="Pfam" id="PF19190">
    <property type="entry name" value="BACON_2"/>
    <property type="match status" value="1"/>
</dbReference>
<dbReference type="InterPro" id="IPR024361">
    <property type="entry name" value="BACON"/>
</dbReference>
<gene>
    <name evidence="3" type="ORF">BHV66_01795</name>
</gene>
<protein>
    <recommendedName>
        <fullName evidence="2">BACON domain-containing protein</fullName>
    </recommendedName>
</protein>
<organism evidence="3 4">
    <name type="scientific">Alistipes putredinis</name>
    <dbReference type="NCBI Taxonomy" id="28117"/>
    <lineage>
        <taxon>Bacteria</taxon>
        <taxon>Pseudomonadati</taxon>
        <taxon>Bacteroidota</taxon>
        <taxon>Bacteroidia</taxon>
        <taxon>Bacteroidales</taxon>
        <taxon>Rikenellaceae</taxon>
        <taxon>Alistipes</taxon>
    </lineage>
</organism>
<dbReference type="InterPro" id="IPR013783">
    <property type="entry name" value="Ig-like_fold"/>
</dbReference>
<feature type="region of interest" description="Disordered" evidence="1">
    <location>
        <begin position="55"/>
        <end position="74"/>
    </location>
</feature>
<accession>A0A1Q6FD68</accession>
<name>A0A1Q6FD68_9BACT</name>
<reference evidence="3 4" key="1">
    <citation type="journal article" date="2016" name="Nat. Biotechnol.">
        <title>Measurement of bacterial replication rates in microbial communities.</title>
        <authorList>
            <person name="Brown C.T."/>
            <person name="Olm M.R."/>
            <person name="Thomas B.C."/>
            <person name="Banfield J.F."/>
        </authorList>
    </citation>
    <scope>NUCLEOTIDE SEQUENCE [LARGE SCALE GENOMIC DNA]</scope>
    <source>
        <strain evidence="3">CAG:67_53_122</strain>
    </source>
</reference>
<dbReference type="Gene3D" id="2.60.40.10">
    <property type="entry name" value="Immunoglobulins"/>
    <property type="match status" value="1"/>
</dbReference>
<evidence type="ECO:0000259" key="2">
    <source>
        <dbReference type="Pfam" id="PF19190"/>
    </source>
</evidence>